<dbReference type="Pfam" id="PF05163">
    <property type="entry name" value="DinB"/>
    <property type="match status" value="1"/>
</dbReference>
<comment type="caution">
    <text evidence="3">The sequence shown here is derived from an EMBL/GenBank/DDBJ whole genome shotgun (WGS) entry which is preliminary data.</text>
</comment>
<dbReference type="SUPFAM" id="SSF109854">
    <property type="entry name" value="DinB/YfiT-like putative metalloenzymes"/>
    <property type="match status" value="1"/>
</dbReference>
<gene>
    <name evidence="3" type="ORF">HLB44_03575</name>
</gene>
<evidence type="ECO:0000256" key="1">
    <source>
        <dbReference type="ARBA" id="ARBA00008635"/>
    </source>
</evidence>
<dbReference type="Gene3D" id="1.20.120.450">
    <property type="entry name" value="dinb family like domain"/>
    <property type="match status" value="1"/>
</dbReference>
<evidence type="ECO:0000256" key="2">
    <source>
        <dbReference type="ARBA" id="ARBA00022723"/>
    </source>
</evidence>
<dbReference type="PANTHER" id="PTHR37302">
    <property type="entry name" value="SLR1116 PROTEIN"/>
    <property type="match status" value="1"/>
</dbReference>
<accession>A0ABX2EAH0</accession>
<name>A0ABX2EAH0_9BURK</name>
<keyword evidence="2" id="KW-0479">Metal-binding</keyword>
<evidence type="ECO:0000313" key="3">
    <source>
        <dbReference type="EMBL" id="NRF66064.1"/>
    </source>
</evidence>
<dbReference type="RefSeq" id="WP_173120648.1">
    <property type="nucleotide sequence ID" value="NZ_JABRWJ010000001.1"/>
</dbReference>
<comment type="similarity">
    <text evidence="1">Belongs to the DinB family.</text>
</comment>
<reference evidence="3 4" key="1">
    <citation type="submission" date="2020-05" db="EMBL/GenBank/DDBJ databases">
        <title>Aquincola sp. isolate from soil.</title>
        <authorList>
            <person name="Han J."/>
            <person name="Kim D.-U."/>
        </authorList>
    </citation>
    <scope>NUCLEOTIDE SEQUENCE [LARGE SCALE GENOMIC DNA]</scope>
    <source>
        <strain evidence="3 4">S2</strain>
    </source>
</reference>
<evidence type="ECO:0000313" key="4">
    <source>
        <dbReference type="Proteomes" id="UP000737171"/>
    </source>
</evidence>
<dbReference type="InterPro" id="IPR034660">
    <property type="entry name" value="DinB/YfiT-like"/>
</dbReference>
<dbReference type="InterPro" id="IPR007837">
    <property type="entry name" value="DinB"/>
</dbReference>
<dbReference type="Proteomes" id="UP000737171">
    <property type="component" value="Unassembled WGS sequence"/>
</dbReference>
<sequence>MALDLLHYLRIQAHANRLANHRLHTAMAPLTRDELHAPRTSFFPSLIETLNHILMVDVYYLAALHGEADMVKQADEVPQHDTLPPLAAAQAVADHRLITFCEALDAAGLDAEVRMQRRDHVQRDRAGHVLAHLLNHQVHHRGQVHAMLAGTRIAPPQIDEFMLPSEGHLREPDMAALGWREVAVYGPLLPPSRG</sequence>
<dbReference type="PANTHER" id="PTHR37302:SF3">
    <property type="entry name" value="DAMAGE-INDUCIBLE PROTEIN DINB"/>
    <property type="match status" value="1"/>
</dbReference>
<keyword evidence="4" id="KW-1185">Reference proteome</keyword>
<organism evidence="3 4">
    <name type="scientific">Pseudaquabacterium terrae</name>
    <dbReference type="NCBI Taxonomy" id="2732868"/>
    <lineage>
        <taxon>Bacteria</taxon>
        <taxon>Pseudomonadati</taxon>
        <taxon>Pseudomonadota</taxon>
        <taxon>Betaproteobacteria</taxon>
        <taxon>Burkholderiales</taxon>
        <taxon>Sphaerotilaceae</taxon>
        <taxon>Pseudaquabacterium</taxon>
    </lineage>
</organism>
<proteinExistence type="inferred from homology"/>
<protein>
    <submittedName>
        <fullName evidence="3">DinB family protein</fullName>
    </submittedName>
</protein>
<dbReference type="EMBL" id="JABRWJ010000001">
    <property type="protein sequence ID" value="NRF66064.1"/>
    <property type="molecule type" value="Genomic_DNA"/>
</dbReference>